<protein>
    <submittedName>
        <fullName evidence="1">Uncharacterized protein</fullName>
    </submittedName>
</protein>
<accession>A0AA46BQA9</accession>
<dbReference type="Proteomes" id="UP000254118">
    <property type="component" value="Unassembled WGS sequence"/>
</dbReference>
<dbReference type="AlphaFoldDB" id="A0AA46BQA9"/>
<evidence type="ECO:0000313" key="1">
    <source>
        <dbReference type="EMBL" id="STD15317.1"/>
    </source>
</evidence>
<dbReference type="EMBL" id="UFYA01000001">
    <property type="protein sequence ID" value="STD15317.1"/>
    <property type="molecule type" value="Genomic_DNA"/>
</dbReference>
<name>A0AA46BQA9_9MICO</name>
<sequence>MKEARARLRAAAAAGVGVPLGSAVVRAGREKRTAATASMAPPKVVAIAAGPFHQWVVARRRMCG</sequence>
<organism evidence="1 2">
    <name type="scientific">Dermatophilus congolensis</name>
    <dbReference type="NCBI Taxonomy" id="1863"/>
    <lineage>
        <taxon>Bacteria</taxon>
        <taxon>Bacillati</taxon>
        <taxon>Actinomycetota</taxon>
        <taxon>Actinomycetes</taxon>
        <taxon>Micrococcales</taxon>
        <taxon>Dermatophilaceae</taxon>
        <taxon>Dermatophilus</taxon>
    </lineage>
</organism>
<gene>
    <name evidence="1" type="ORF">NCTC7915_02294</name>
</gene>
<reference evidence="1 2" key="1">
    <citation type="submission" date="2018-06" db="EMBL/GenBank/DDBJ databases">
        <authorList>
            <consortium name="Pathogen Informatics"/>
            <person name="Doyle S."/>
        </authorList>
    </citation>
    <scope>NUCLEOTIDE SEQUENCE [LARGE SCALE GENOMIC DNA]</scope>
    <source>
        <strain evidence="1 2">NCTC7915</strain>
    </source>
</reference>
<comment type="caution">
    <text evidence="1">The sequence shown here is derived from an EMBL/GenBank/DDBJ whole genome shotgun (WGS) entry which is preliminary data.</text>
</comment>
<evidence type="ECO:0000313" key="2">
    <source>
        <dbReference type="Proteomes" id="UP000254118"/>
    </source>
</evidence>
<proteinExistence type="predicted"/>